<keyword evidence="1" id="KW-0472">Membrane</keyword>
<keyword evidence="1" id="KW-0812">Transmembrane</keyword>
<dbReference type="EMBL" id="JBBWUH010000001">
    <property type="protein sequence ID" value="KAK8177907.1"/>
    <property type="molecule type" value="Genomic_DNA"/>
</dbReference>
<gene>
    <name evidence="2" type="ORF">IWX90DRAFT_35708</name>
</gene>
<keyword evidence="3" id="KW-1185">Reference proteome</keyword>
<dbReference type="Proteomes" id="UP001456524">
    <property type="component" value="Unassembled WGS sequence"/>
</dbReference>
<feature type="transmembrane region" description="Helical" evidence="1">
    <location>
        <begin position="7"/>
        <end position="24"/>
    </location>
</feature>
<name>A0ABR1Y7M2_9PEZI</name>
<evidence type="ECO:0000313" key="3">
    <source>
        <dbReference type="Proteomes" id="UP001456524"/>
    </source>
</evidence>
<reference evidence="2 3" key="1">
    <citation type="journal article" date="2022" name="G3 (Bethesda)">
        <title>Enemy or ally: a genomic approach to elucidate the lifestyle of Phyllosticta citrichinaensis.</title>
        <authorList>
            <person name="Buijs V.A."/>
            <person name="Groenewald J.Z."/>
            <person name="Haridas S."/>
            <person name="LaButti K.M."/>
            <person name="Lipzen A."/>
            <person name="Martin F.M."/>
            <person name="Barry K."/>
            <person name="Grigoriev I.V."/>
            <person name="Crous P.W."/>
            <person name="Seidl M.F."/>
        </authorList>
    </citation>
    <scope>NUCLEOTIDE SEQUENCE [LARGE SCALE GENOMIC DNA]</scope>
    <source>
        <strain evidence="2 3">CBS 129764</strain>
    </source>
</reference>
<evidence type="ECO:0000313" key="2">
    <source>
        <dbReference type="EMBL" id="KAK8177907.1"/>
    </source>
</evidence>
<proteinExistence type="predicted"/>
<keyword evidence="1" id="KW-1133">Transmembrane helix</keyword>
<protein>
    <submittedName>
        <fullName evidence="2">Uncharacterized protein</fullName>
    </submittedName>
</protein>
<feature type="transmembrane region" description="Helical" evidence="1">
    <location>
        <begin position="30"/>
        <end position="47"/>
    </location>
</feature>
<accession>A0ABR1Y7M2</accession>
<sequence length="91" mass="9998">MELTFGWLVDSLLSGGFFLLFPFLCQRRFSISLILTFLPIVSTFIAGSKKGRGEYSHVLVLSGSAVGSKRNGCFLKSSAAMIDFSLDLARR</sequence>
<evidence type="ECO:0000256" key="1">
    <source>
        <dbReference type="SAM" id="Phobius"/>
    </source>
</evidence>
<comment type="caution">
    <text evidence="2">The sequence shown here is derived from an EMBL/GenBank/DDBJ whole genome shotgun (WGS) entry which is preliminary data.</text>
</comment>
<organism evidence="2 3">
    <name type="scientific">Phyllosticta citrichinensis</name>
    <dbReference type="NCBI Taxonomy" id="1130410"/>
    <lineage>
        <taxon>Eukaryota</taxon>
        <taxon>Fungi</taxon>
        <taxon>Dikarya</taxon>
        <taxon>Ascomycota</taxon>
        <taxon>Pezizomycotina</taxon>
        <taxon>Dothideomycetes</taxon>
        <taxon>Dothideomycetes incertae sedis</taxon>
        <taxon>Botryosphaeriales</taxon>
        <taxon>Phyllostictaceae</taxon>
        <taxon>Phyllosticta</taxon>
    </lineage>
</organism>